<evidence type="ECO:0000313" key="1">
    <source>
        <dbReference type="EMBL" id="WVY95435.1"/>
    </source>
</evidence>
<dbReference type="EMBL" id="CP144691">
    <property type="protein sequence ID" value="WVY95435.1"/>
    <property type="molecule type" value="Genomic_DNA"/>
</dbReference>
<organism evidence="1 2">
    <name type="scientific">Vigna mungo</name>
    <name type="common">Black gram</name>
    <name type="synonym">Phaseolus mungo</name>
    <dbReference type="NCBI Taxonomy" id="3915"/>
    <lineage>
        <taxon>Eukaryota</taxon>
        <taxon>Viridiplantae</taxon>
        <taxon>Streptophyta</taxon>
        <taxon>Embryophyta</taxon>
        <taxon>Tracheophyta</taxon>
        <taxon>Spermatophyta</taxon>
        <taxon>Magnoliopsida</taxon>
        <taxon>eudicotyledons</taxon>
        <taxon>Gunneridae</taxon>
        <taxon>Pentapetalae</taxon>
        <taxon>rosids</taxon>
        <taxon>fabids</taxon>
        <taxon>Fabales</taxon>
        <taxon>Fabaceae</taxon>
        <taxon>Papilionoideae</taxon>
        <taxon>50 kb inversion clade</taxon>
        <taxon>NPAAA clade</taxon>
        <taxon>indigoferoid/millettioid clade</taxon>
        <taxon>Phaseoleae</taxon>
        <taxon>Vigna</taxon>
    </lineage>
</organism>
<protein>
    <submittedName>
        <fullName evidence="1">Uncharacterized protein</fullName>
    </submittedName>
</protein>
<accession>A0AAQ3MQT8</accession>
<gene>
    <name evidence="1" type="ORF">V8G54_034523</name>
</gene>
<sequence>MDLKKFTLKLIHVMNTFSILRKSTALPTPPVGGLFNSFISSMSKRSIDTGTKEWVEAAIWFNILTHLNLRGKYLAVGTRRATPEIIWVNGYASCLKSDSEL</sequence>
<keyword evidence="2" id="KW-1185">Reference proteome</keyword>
<dbReference type="AlphaFoldDB" id="A0AAQ3MQT8"/>
<dbReference type="Proteomes" id="UP001374535">
    <property type="component" value="Chromosome 10"/>
</dbReference>
<evidence type="ECO:0000313" key="2">
    <source>
        <dbReference type="Proteomes" id="UP001374535"/>
    </source>
</evidence>
<proteinExistence type="predicted"/>
<reference evidence="1 2" key="1">
    <citation type="journal article" date="2023" name="Life. Sci Alliance">
        <title>Evolutionary insights into 3D genome organization and epigenetic landscape of Vigna mungo.</title>
        <authorList>
            <person name="Junaid A."/>
            <person name="Singh B."/>
            <person name="Bhatia S."/>
        </authorList>
    </citation>
    <scope>NUCLEOTIDE SEQUENCE [LARGE SCALE GENOMIC DNA]</scope>
    <source>
        <strain evidence="1">Urdbean</strain>
    </source>
</reference>
<name>A0AAQ3MQT8_VIGMU</name>